<proteinExistence type="predicted"/>
<feature type="compositionally biased region" description="Polar residues" evidence="2">
    <location>
        <begin position="562"/>
        <end position="578"/>
    </location>
</feature>
<evidence type="ECO:0000256" key="1">
    <source>
        <dbReference type="SAM" id="Coils"/>
    </source>
</evidence>
<comment type="caution">
    <text evidence="3">The sequence shown here is derived from an EMBL/GenBank/DDBJ whole genome shotgun (WGS) entry which is preliminary data.</text>
</comment>
<gene>
    <name evidence="3" type="ORF">Tci_564128</name>
</gene>
<dbReference type="EMBL" id="BKCJ010342368">
    <property type="protein sequence ID" value="GEZ92155.1"/>
    <property type="molecule type" value="Genomic_DNA"/>
</dbReference>
<evidence type="ECO:0000256" key="2">
    <source>
        <dbReference type="SAM" id="MobiDB-lite"/>
    </source>
</evidence>
<sequence>MVSSVKIHILKKGKYILWTMKMEQYLAHTNYALLEVILNGNGEVQMTKIKLVFLLKMQSKISKISTFSLEYHIIDNEEQACLQLDNEDLEQIDQDDLEEMNLKWQVAMLSMRVKRFYKKTKRKLEFNGKEPVGFDKTKVECFNYHRRGHFARDYKTAKNLGNSGRDAGNTGYKGRDNGKRPTREEDEKALVVQDGFGTYDWSYQLEEEATDFSLMAFTSNPSSSSSSNSEVQSCSKQCVQSYEQLKILFDEQREKLRKANLEIIGYQYGLESIEGQLRVYQQNKVIYEEKIRVLEYDVKDKSNLLKYTQKQLDEALREKEDLKAKLEKFETSSKNLTKLLNSQITAKFKTGLGYDSQFNEKEMLDVKEEEVTEAVFDNHSSDEENSLANDRFKKGEGFYAVLPPLTGNYMPSKHDLSLTGLDDSIYKFNISKTVTSLSKDVKDAPETSTAFVEKPKEVRTSAPLIQEWDINSDNDSVFRPKHIPAKINFVKVDRMAKKSVLPNNEGKGTGHRESRPVWNNVQRINHQNKFSPTALFTRSGRIPVSVAKPKAAASTSAAKPVNTTGPKQSVNFSNSRSTFHKSYSPIRRSFYNATAHSRSNSTERVNTAGSKAVSDVKGNKVTIVKALAGCVWRPRVNEIDQISKDNRWICTRVNYVDPQG</sequence>
<keyword evidence="1" id="KW-0175">Coiled coil</keyword>
<accession>A0A699IWL6</accession>
<evidence type="ECO:0000313" key="3">
    <source>
        <dbReference type="EMBL" id="GEZ92155.1"/>
    </source>
</evidence>
<organism evidence="3">
    <name type="scientific">Tanacetum cinerariifolium</name>
    <name type="common">Dalmatian daisy</name>
    <name type="synonym">Chrysanthemum cinerariifolium</name>
    <dbReference type="NCBI Taxonomy" id="118510"/>
    <lineage>
        <taxon>Eukaryota</taxon>
        <taxon>Viridiplantae</taxon>
        <taxon>Streptophyta</taxon>
        <taxon>Embryophyta</taxon>
        <taxon>Tracheophyta</taxon>
        <taxon>Spermatophyta</taxon>
        <taxon>Magnoliopsida</taxon>
        <taxon>eudicotyledons</taxon>
        <taxon>Gunneridae</taxon>
        <taxon>Pentapetalae</taxon>
        <taxon>asterids</taxon>
        <taxon>campanulids</taxon>
        <taxon>Asterales</taxon>
        <taxon>Asteraceae</taxon>
        <taxon>Asteroideae</taxon>
        <taxon>Anthemideae</taxon>
        <taxon>Anthemidinae</taxon>
        <taxon>Tanacetum</taxon>
    </lineage>
</organism>
<feature type="region of interest" description="Disordered" evidence="2">
    <location>
        <begin position="157"/>
        <end position="186"/>
    </location>
</feature>
<feature type="coiled-coil region" evidence="1">
    <location>
        <begin position="242"/>
        <end position="339"/>
    </location>
</feature>
<name>A0A699IWL6_TANCI</name>
<reference evidence="3" key="1">
    <citation type="journal article" date="2019" name="Sci. Rep.">
        <title>Draft genome of Tanacetum cinerariifolium, the natural source of mosquito coil.</title>
        <authorList>
            <person name="Yamashiro T."/>
            <person name="Shiraishi A."/>
            <person name="Satake H."/>
            <person name="Nakayama K."/>
        </authorList>
    </citation>
    <scope>NUCLEOTIDE SEQUENCE</scope>
</reference>
<dbReference type="AlphaFoldDB" id="A0A699IWL6"/>
<feature type="region of interest" description="Disordered" evidence="2">
    <location>
        <begin position="555"/>
        <end position="578"/>
    </location>
</feature>
<protein>
    <submittedName>
        <fullName evidence="3">Ribonuclease H-like domain-containing protein</fullName>
    </submittedName>
</protein>
<feature type="compositionally biased region" description="Basic and acidic residues" evidence="2">
    <location>
        <begin position="173"/>
        <end position="186"/>
    </location>
</feature>